<comment type="function">
    <text evidence="1">Probable oxidoreductase that may play a role as regulator of mitochondrial function.</text>
</comment>
<keyword evidence="6" id="KW-1185">Reference proteome</keyword>
<comment type="caution">
    <text evidence="5">The sequence shown here is derived from an EMBL/GenBank/DDBJ whole genome shotgun (WGS) entry which is preliminary data.</text>
</comment>
<dbReference type="InterPro" id="IPR002937">
    <property type="entry name" value="Amino_oxidase"/>
</dbReference>
<dbReference type="Proteomes" id="UP001500467">
    <property type="component" value="Unassembled WGS sequence"/>
</dbReference>
<evidence type="ECO:0000256" key="2">
    <source>
        <dbReference type="ARBA" id="ARBA00038825"/>
    </source>
</evidence>
<dbReference type="EMBL" id="BAAALM010000002">
    <property type="protein sequence ID" value="GAA1192502.1"/>
    <property type="molecule type" value="Genomic_DNA"/>
</dbReference>
<reference evidence="5 6" key="1">
    <citation type="journal article" date="2019" name="Int. J. Syst. Evol. Microbiol.">
        <title>The Global Catalogue of Microorganisms (GCM) 10K type strain sequencing project: providing services to taxonomists for standard genome sequencing and annotation.</title>
        <authorList>
            <consortium name="The Broad Institute Genomics Platform"/>
            <consortium name="The Broad Institute Genome Sequencing Center for Infectious Disease"/>
            <person name="Wu L."/>
            <person name="Ma J."/>
        </authorList>
    </citation>
    <scope>NUCLEOTIDE SEQUENCE [LARGE SCALE GENOMIC DNA]</scope>
    <source>
        <strain evidence="5 6">JCM 13022</strain>
    </source>
</reference>
<dbReference type="InterPro" id="IPR036188">
    <property type="entry name" value="FAD/NAD-bd_sf"/>
</dbReference>
<dbReference type="RefSeq" id="WP_253854422.1">
    <property type="nucleotide sequence ID" value="NZ_BAAALM010000002.1"/>
</dbReference>
<gene>
    <name evidence="5" type="ORF">GCM10009675_03740</name>
</gene>
<dbReference type="SUPFAM" id="SSF51905">
    <property type="entry name" value="FAD/NAD(P)-binding domain"/>
    <property type="match status" value="1"/>
</dbReference>
<evidence type="ECO:0000313" key="5">
    <source>
        <dbReference type="EMBL" id="GAA1192502.1"/>
    </source>
</evidence>
<comment type="subunit">
    <text evidence="2">Interacts with COX5B; this interaction may contribute to localize PYROXD2 to the inner face of the inner mitochondrial membrane.</text>
</comment>
<evidence type="ECO:0000259" key="4">
    <source>
        <dbReference type="Pfam" id="PF01593"/>
    </source>
</evidence>
<accession>A0ABN1V3Z6</accession>
<evidence type="ECO:0000313" key="6">
    <source>
        <dbReference type="Proteomes" id="UP001500467"/>
    </source>
</evidence>
<dbReference type="PANTHER" id="PTHR10668:SF105">
    <property type="entry name" value="DEHYDROGENASE-RELATED"/>
    <property type="match status" value="1"/>
</dbReference>
<sequence>MRYSSETADAVVIGAGPNGLVAANLLADAGWDVLVLEAASAPGGAVRSAEAIEAGFVTDLFSAFYPMAAASPVLAGLGLERYGLRWRHAPAALAHVLPDDRVALLSRDLDETAASLDAFAPGDGEAWAAEAELWRRIREPLLESLLSPFPPVRAVRRLARAAGVADGARLARMAAMPVTAWARERFRGVGAPALPAGNALHTDLGPAQAGSAVFGWLLSMLAQDVGFPVPDGGSGALTTALLRRLRARGGRVECGRPVTRVLTAGGRAMGVLAGTPVRASRAVLAAVPAPLLYGRMLDDRVLPDRMRGDLRRFHWDAATVKVNWTLSGPIPWTAPEVAAAGTVHLGGDLDGLARYGLDVELGTVPEDPVLVIGQMAVADRTRAPEGCESAWAYTHVPRGFDWDGDRLRRFTDRMETLLERHAPGFRTLIRGRMVQGPRELERADPALVEGAVGGGSAAMHQQLVFRPVPGLGRADTPVDRLFLAGASAHPGGAVHGGPGANAARAAMVRAGAAGGAYAATIAGLHRLLYT</sequence>
<dbReference type="PANTHER" id="PTHR10668">
    <property type="entry name" value="PHYTOENE DEHYDROGENASE"/>
    <property type="match status" value="1"/>
</dbReference>
<dbReference type="Pfam" id="PF01593">
    <property type="entry name" value="Amino_oxidase"/>
    <property type="match status" value="1"/>
</dbReference>
<name>A0ABN1V3Z6_9PSEU</name>
<protein>
    <recommendedName>
        <fullName evidence="3">Pyridine nucleotide-disulfide oxidoreductase domain-containing protein 2</fullName>
    </recommendedName>
</protein>
<evidence type="ECO:0000256" key="3">
    <source>
        <dbReference type="ARBA" id="ARBA00040298"/>
    </source>
</evidence>
<dbReference type="Gene3D" id="3.50.50.60">
    <property type="entry name" value="FAD/NAD(P)-binding domain"/>
    <property type="match status" value="2"/>
</dbReference>
<evidence type="ECO:0000256" key="1">
    <source>
        <dbReference type="ARBA" id="ARBA00037217"/>
    </source>
</evidence>
<proteinExistence type="predicted"/>
<dbReference type="PRINTS" id="PR00411">
    <property type="entry name" value="PNDRDTASEI"/>
</dbReference>
<organism evidence="5 6">
    <name type="scientific">Prauserella alba</name>
    <dbReference type="NCBI Taxonomy" id="176898"/>
    <lineage>
        <taxon>Bacteria</taxon>
        <taxon>Bacillati</taxon>
        <taxon>Actinomycetota</taxon>
        <taxon>Actinomycetes</taxon>
        <taxon>Pseudonocardiales</taxon>
        <taxon>Pseudonocardiaceae</taxon>
        <taxon>Prauserella</taxon>
    </lineage>
</organism>
<feature type="domain" description="Amine oxidase" evidence="4">
    <location>
        <begin position="19"/>
        <end position="496"/>
    </location>
</feature>